<dbReference type="GO" id="GO:0004639">
    <property type="term" value="F:phosphoribosylaminoimidazolesuccinocarboxamide synthase activity"/>
    <property type="evidence" value="ECO:0007669"/>
    <property type="project" value="UniProtKB-UniRule"/>
</dbReference>
<dbReference type="Gene3D" id="3.30.200.20">
    <property type="entry name" value="Phosphorylase Kinase, domain 1"/>
    <property type="match status" value="1"/>
</dbReference>
<keyword evidence="14" id="KW-1185">Reference proteome</keyword>
<evidence type="ECO:0000313" key="13">
    <source>
        <dbReference type="EMBL" id="SFC60863.1"/>
    </source>
</evidence>
<dbReference type="PANTHER" id="PTHR43599">
    <property type="entry name" value="MULTIFUNCTIONAL PROTEIN ADE2"/>
    <property type="match status" value="1"/>
</dbReference>
<organism evidence="13 14">
    <name type="scientific">Kushneria avicenniae</name>
    <dbReference type="NCBI Taxonomy" id="402385"/>
    <lineage>
        <taxon>Bacteria</taxon>
        <taxon>Pseudomonadati</taxon>
        <taxon>Pseudomonadota</taxon>
        <taxon>Gammaproteobacteria</taxon>
        <taxon>Oceanospirillales</taxon>
        <taxon>Halomonadaceae</taxon>
        <taxon>Kushneria</taxon>
    </lineage>
</organism>
<dbReference type="SUPFAM" id="SSF56104">
    <property type="entry name" value="SAICAR synthase-like"/>
    <property type="match status" value="1"/>
</dbReference>
<dbReference type="FunFam" id="3.30.200.20:FF:000086">
    <property type="entry name" value="Phosphoribosylaminoimidazole-succinocarboxamide synthase"/>
    <property type="match status" value="1"/>
</dbReference>
<dbReference type="InterPro" id="IPR028923">
    <property type="entry name" value="SAICAR_synt/ADE2_N"/>
</dbReference>
<dbReference type="CDD" id="cd01415">
    <property type="entry name" value="SAICAR_synt_PurC"/>
    <property type="match status" value="1"/>
</dbReference>
<evidence type="ECO:0000259" key="12">
    <source>
        <dbReference type="Pfam" id="PF01259"/>
    </source>
</evidence>
<dbReference type="AlphaFoldDB" id="A0A1I1KRS5"/>
<dbReference type="UniPathway" id="UPA00074">
    <property type="reaction ID" value="UER00131"/>
</dbReference>
<evidence type="ECO:0000256" key="5">
    <source>
        <dbReference type="ARBA" id="ARBA00022598"/>
    </source>
</evidence>
<dbReference type="InterPro" id="IPR018236">
    <property type="entry name" value="SAICAR_synthetase_CS"/>
</dbReference>
<sequence>MEKRQELYAGKAKSVFETDDPDRLILEFRDDTSAFDGKKVEQLDRKGRVNNRFNAFIMNALKDAGIPVHFERLRSDTECEVKRLTMMPVECVVRNIAAGGLCRRLGVEEGIALEPPTFELFLKNDEKGDPMINESLAETFGWARREHLVRARELTFQINEILQKLFLAGDLLLVDYKLEFGLFHGEVTLGDEFSPDGCRLWDASTREKMDKDRFRQGLGGVIEAYEEVGRRIGIDFDQPID</sequence>
<evidence type="ECO:0000256" key="9">
    <source>
        <dbReference type="ARBA" id="ARBA00030409"/>
    </source>
</evidence>
<evidence type="ECO:0000256" key="3">
    <source>
        <dbReference type="ARBA" id="ARBA00012217"/>
    </source>
</evidence>
<dbReference type="EMBL" id="FOLY01000004">
    <property type="protein sequence ID" value="SFC60863.1"/>
    <property type="molecule type" value="Genomic_DNA"/>
</dbReference>
<dbReference type="GO" id="GO:0005524">
    <property type="term" value="F:ATP binding"/>
    <property type="evidence" value="ECO:0007669"/>
    <property type="project" value="UniProtKB-KW"/>
</dbReference>
<accession>A0A1I1KRS5</accession>
<evidence type="ECO:0000313" key="14">
    <source>
        <dbReference type="Proteomes" id="UP000199046"/>
    </source>
</evidence>
<feature type="domain" description="SAICAR synthetase/ADE2 N-terminal" evidence="12">
    <location>
        <begin position="7"/>
        <end position="231"/>
    </location>
</feature>
<dbReference type="HAMAP" id="MF_00137">
    <property type="entry name" value="SAICAR_synth"/>
    <property type="match status" value="1"/>
</dbReference>
<dbReference type="InterPro" id="IPR033934">
    <property type="entry name" value="SAICAR_synt_PurC"/>
</dbReference>
<comment type="similarity">
    <text evidence="2 11">Belongs to the SAICAR synthetase family.</text>
</comment>
<evidence type="ECO:0000256" key="7">
    <source>
        <dbReference type="ARBA" id="ARBA00022755"/>
    </source>
</evidence>
<keyword evidence="7 11" id="KW-0658">Purine biosynthesis</keyword>
<dbReference type="PROSITE" id="PS01058">
    <property type="entry name" value="SAICAR_SYNTHETASE_2"/>
    <property type="match status" value="1"/>
</dbReference>
<protein>
    <recommendedName>
        <fullName evidence="4 11">Phosphoribosylaminoimidazole-succinocarboxamide synthase</fullName>
        <ecNumber evidence="3 11">6.3.2.6</ecNumber>
    </recommendedName>
    <alternativeName>
        <fullName evidence="9 11">SAICAR synthetase</fullName>
    </alternativeName>
</protein>
<dbReference type="Proteomes" id="UP000199046">
    <property type="component" value="Unassembled WGS sequence"/>
</dbReference>
<dbReference type="GO" id="GO:0005829">
    <property type="term" value="C:cytosol"/>
    <property type="evidence" value="ECO:0007669"/>
    <property type="project" value="TreeGrafter"/>
</dbReference>
<evidence type="ECO:0000256" key="10">
    <source>
        <dbReference type="ARBA" id="ARBA00048475"/>
    </source>
</evidence>
<evidence type="ECO:0000256" key="11">
    <source>
        <dbReference type="HAMAP-Rule" id="MF_00137"/>
    </source>
</evidence>
<dbReference type="EC" id="6.3.2.6" evidence="3 11"/>
<evidence type="ECO:0000256" key="6">
    <source>
        <dbReference type="ARBA" id="ARBA00022741"/>
    </source>
</evidence>
<dbReference type="OrthoDB" id="9801549at2"/>
<proteinExistence type="inferred from homology"/>
<reference evidence="14" key="1">
    <citation type="submission" date="2016-10" db="EMBL/GenBank/DDBJ databases">
        <authorList>
            <person name="Varghese N."/>
            <person name="Submissions S."/>
        </authorList>
    </citation>
    <scope>NUCLEOTIDE SEQUENCE [LARGE SCALE GENOMIC DNA]</scope>
    <source>
        <strain evidence="14">DSM 23439</strain>
    </source>
</reference>
<comment type="pathway">
    <text evidence="1 11">Purine metabolism; IMP biosynthesis via de novo pathway; 5-amino-1-(5-phospho-D-ribosyl)imidazole-4-carboxamide from 5-amino-1-(5-phospho-D-ribosyl)imidazole-4-carboxylate: step 1/2.</text>
</comment>
<keyword evidence="5 11" id="KW-0436">Ligase</keyword>
<dbReference type="STRING" id="402385.SAMN05421848_2016"/>
<dbReference type="NCBIfam" id="TIGR00081">
    <property type="entry name" value="purC"/>
    <property type="match status" value="1"/>
</dbReference>
<keyword evidence="6 11" id="KW-0547">Nucleotide-binding</keyword>
<evidence type="ECO:0000256" key="4">
    <source>
        <dbReference type="ARBA" id="ARBA00016460"/>
    </source>
</evidence>
<dbReference type="Gene3D" id="3.30.470.20">
    <property type="entry name" value="ATP-grasp fold, B domain"/>
    <property type="match status" value="1"/>
</dbReference>
<dbReference type="GO" id="GO:0006189">
    <property type="term" value="P:'de novo' IMP biosynthetic process"/>
    <property type="evidence" value="ECO:0007669"/>
    <property type="project" value="UniProtKB-UniRule"/>
</dbReference>
<dbReference type="FunFam" id="3.30.470.20:FF:000006">
    <property type="entry name" value="Phosphoribosylaminoimidazole-succinocarboxamide synthase"/>
    <property type="match status" value="1"/>
</dbReference>
<comment type="catalytic activity">
    <reaction evidence="10 11">
        <text>5-amino-1-(5-phospho-D-ribosyl)imidazole-4-carboxylate + L-aspartate + ATP = (2S)-2-[5-amino-1-(5-phospho-beta-D-ribosyl)imidazole-4-carboxamido]succinate + ADP + phosphate + 2 H(+)</text>
        <dbReference type="Rhea" id="RHEA:22628"/>
        <dbReference type="ChEBI" id="CHEBI:15378"/>
        <dbReference type="ChEBI" id="CHEBI:29991"/>
        <dbReference type="ChEBI" id="CHEBI:30616"/>
        <dbReference type="ChEBI" id="CHEBI:43474"/>
        <dbReference type="ChEBI" id="CHEBI:58443"/>
        <dbReference type="ChEBI" id="CHEBI:77657"/>
        <dbReference type="ChEBI" id="CHEBI:456216"/>
        <dbReference type="EC" id="6.3.2.6"/>
    </reaction>
</comment>
<dbReference type="InterPro" id="IPR001636">
    <property type="entry name" value="SAICAR_synth"/>
</dbReference>
<dbReference type="PANTHER" id="PTHR43599:SF3">
    <property type="entry name" value="SI:DKEY-6E2.2"/>
    <property type="match status" value="1"/>
</dbReference>
<evidence type="ECO:0000256" key="8">
    <source>
        <dbReference type="ARBA" id="ARBA00022840"/>
    </source>
</evidence>
<gene>
    <name evidence="11" type="primary">purC</name>
    <name evidence="13" type="ORF">SAMN05421848_2016</name>
</gene>
<dbReference type="GO" id="GO:0009236">
    <property type="term" value="P:cobalamin biosynthetic process"/>
    <property type="evidence" value="ECO:0007669"/>
    <property type="project" value="InterPro"/>
</dbReference>
<dbReference type="RefSeq" id="WP_090133562.1">
    <property type="nucleotide sequence ID" value="NZ_FOLY01000004.1"/>
</dbReference>
<keyword evidence="8 11" id="KW-0067">ATP-binding</keyword>
<dbReference type="InterPro" id="IPR050089">
    <property type="entry name" value="SAICAR_synthetase"/>
</dbReference>
<evidence type="ECO:0000256" key="1">
    <source>
        <dbReference type="ARBA" id="ARBA00004672"/>
    </source>
</evidence>
<name>A0A1I1KRS5_9GAMM</name>
<evidence type="ECO:0000256" key="2">
    <source>
        <dbReference type="ARBA" id="ARBA00010190"/>
    </source>
</evidence>
<dbReference type="Pfam" id="PF01259">
    <property type="entry name" value="SAICAR_synt"/>
    <property type="match status" value="1"/>
</dbReference>